<dbReference type="SUPFAM" id="SSF54171">
    <property type="entry name" value="DNA-binding domain"/>
    <property type="match status" value="1"/>
</dbReference>
<dbReference type="Proteomes" id="UP000541444">
    <property type="component" value="Unassembled WGS sequence"/>
</dbReference>
<evidence type="ECO:0000259" key="7">
    <source>
        <dbReference type="PROSITE" id="PS51032"/>
    </source>
</evidence>
<proteinExistence type="predicted"/>
<keyword evidence="9" id="KW-1185">Reference proteome</keyword>
<dbReference type="PRINTS" id="PR00367">
    <property type="entry name" value="ETHRSPELEMNT"/>
</dbReference>
<dbReference type="GO" id="GO:0003677">
    <property type="term" value="F:DNA binding"/>
    <property type="evidence" value="ECO:0007669"/>
    <property type="project" value="UniProtKB-KW"/>
</dbReference>
<evidence type="ECO:0000256" key="2">
    <source>
        <dbReference type="ARBA" id="ARBA00023015"/>
    </source>
</evidence>
<dbReference type="CDD" id="cd00018">
    <property type="entry name" value="AP2"/>
    <property type="match status" value="1"/>
</dbReference>
<comment type="subcellular location">
    <subcellularLocation>
        <location evidence="1">Nucleus</location>
    </subcellularLocation>
</comment>
<dbReference type="PANTHER" id="PTHR31677">
    <property type="entry name" value="AP2 DOMAIN CLASS TRANSCRIPTION FACTOR"/>
    <property type="match status" value="1"/>
</dbReference>
<feature type="region of interest" description="Disordered" evidence="6">
    <location>
        <begin position="1"/>
        <end position="59"/>
    </location>
</feature>
<dbReference type="GO" id="GO:0003700">
    <property type="term" value="F:DNA-binding transcription factor activity"/>
    <property type="evidence" value="ECO:0007669"/>
    <property type="project" value="InterPro"/>
</dbReference>
<keyword evidence="5" id="KW-0539">Nucleus</keyword>
<dbReference type="PROSITE" id="PS51032">
    <property type="entry name" value="AP2_ERF"/>
    <property type="match status" value="1"/>
</dbReference>
<comment type="caution">
    <text evidence="8">The sequence shown here is derived from an EMBL/GenBank/DDBJ whole genome shotgun (WGS) entry which is preliminary data.</text>
</comment>
<evidence type="ECO:0000256" key="4">
    <source>
        <dbReference type="ARBA" id="ARBA00023163"/>
    </source>
</evidence>
<protein>
    <recommendedName>
        <fullName evidence="7">AP2/ERF domain-containing protein</fullName>
    </recommendedName>
</protein>
<evidence type="ECO:0000256" key="3">
    <source>
        <dbReference type="ARBA" id="ARBA00023125"/>
    </source>
</evidence>
<dbReference type="PANTHER" id="PTHR31677:SF245">
    <property type="entry name" value="ETHYLENE-RESPONSIVE TRANSCRIPTION FACTOR ESR1"/>
    <property type="match status" value="1"/>
</dbReference>
<dbReference type="OrthoDB" id="1902708at2759"/>
<evidence type="ECO:0000313" key="8">
    <source>
        <dbReference type="EMBL" id="KAF6137164.1"/>
    </source>
</evidence>
<dbReference type="InterPro" id="IPR036955">
    <property type="entry name" value="AP2/ERF_dom_sf"/>
</dbReference>
<dbReference type="Gene3D" id="3.30.730.10">
    <property type="entry name" value="AP2/ERF domain"/>
    <property type="match status" value="1"/>
</dbReference>
<accession>A0A7J7L3P0</accession>
<feature type="compositionally biased region" description="Low complexity" evidence="6">
    <location>
        <begin position="22"/>
        <end position="48"/>
    </location>
</feature>
<keyword evidence="3" id="KW-0238">DNA-binding</keyword>
<evidence type="ECO:0000256" key="5">
    <source>
        <dbReference type="ARBA" id="ARBA00023242"/>
    </source>
</evidence>
<gene>
    <name evidence="8" type="ORF">GIB67_030928</name>
</gene>
<keyword evidence="4" id="KW-0804">Transcription</keyword>
<evidence type="ECO:0000256" key="1">
    <source>
        <dbReference type="ARBA" id="ARBA00004123"/>
    </source>
</evidence>
<dbReference type="GO" id="GO:0005634">
    <property type="term" value="C:nucleus"/>
    <property type="evidence" value="ECO:0007669"/>
    <property type="project" value="UniProtKB-SubCell"/>
</dbReference>
<keyword evidence="2" id="KW-0805">Transcription regulation</keyword>
<dbReference type="SMART" id="SM00380">
    <property type="entry name" value="AP2"/>
    <property type="match status" value="1"/>
</dbReference>
<name>A0A7J7L3P0_9MAGN</name>
<feature type="domain" description="AP2/ERF" evidence="7">
    <location>
        <begin position="57"/>
        <end position="114"/>
    </location>
</feature>
<organism evidence="8 9">
    <name type="scientific">Kingdonia uniflora</name>
    <dbReference type="NCBI Taxonomy" id="39325"/>
    <lineage>
        <taxon>Eukaryota</taxon>
        <taxon>Viridiplantae</taxon>
        <taxon>Streptophyta</taxon>
        <taxon>Embryophyta</taxon>
        <taxon>Tracheophyta</taxon>
        <taxon>Spermatophyta</taxon>
        <taxon>Magnoliopsida</taxon>
        <taxon>Ranunculales</taxon>
        <taxon>Circaeasteraceae</taxon>
        <taxon>Kingdonia</taxon>
    </lineage>
</organism>
<sequence length="398" mass="45032">MEEALRQLNGPTKVPQPNKDYSTTTTSKRSNNNTNSKRSLKDNNNNNNSGEGVNTHRYRGVRRRPWGRYAAEIRDPMSKERRWLGTFDTAEEAACAYDCAARSMRGSKARTNFIYATTDLPTHEQDQNLHPSFNYTKPSQTSIRNLAFSDWSVGTCKPSSLSDFSKERNTNIHTHNNPNPNSSLNMYFLRDILSSSPSCTFSPPICEPQVQPFSYSLNMYENKPPNMGFSPSTNIYKPIVVDNDLSYYNGGGVGVGPTKAQNPIEEMEFFPSEPNDSGLLQDIISGYFPKSSSKTTSNNISSSSFSTKEGEVYSGGVFYDPAVMGEDDHQHQFGLYLNHHHHHHHQYQQKQEDEFNMSLGSMEESYIGADVPMVSEGMFENILQYQELFEMFGPKFQN</sequence>
<reference evidence="8 9" key="1">
    <citation type="journal article" date="2020" name="IScience">
        <title>Genome Sequencing of the Endangered Kingdonia uniflora (Circaeasteraceae, Ranunculales) Reveals Potential Mechanisms of Evolutionary Specialization.</title>
        <authorList>
            <person name="Sun Y."/>
            <person name="Deng T."/>
            <person name="Zhang A."/>
            <person name="Moore M.J."/>
            <person name="Landis J.B."/>
            <person name="Lin N."/>
            <person name="Zhang H."/>
            <person name="Zhang X."/>
            <person name="Huang J."/>
            <person name="Zhang X."/>
            <person name="Sun H."/>
            <person name="Wang H."/>
        </authorList>
    </citation>
    <scope>NUCLEOTIDE SEQUENCE [LARGE SCALE GENOMIC DNA]</scope>
    <source>
        <strain evidence="8">TB1705</strain>
        <tissue evidence="8">Leaf</tissue>
    </source>
</reference>
<dbReference type="InterPro" id="IPR001471">
    <property type="entry name" value="AP2/ERF_dom"/>
</dbReference>
<dbReference type="AlphaFoldDB" id="A0A7J7L3P0"/>
<dbReference type="EMBL" id="JACGCM010002660">
    <property type="protein sequence ID" value="KAF6137164.1"/>
    <property type="molecule type" value="Genomic_DNA"/>
</dbReference>
<dbReference type="Pfam" id="PF00847">
    <property type="entry name" value="AP2"/>
    <property type="match status" value="1"/>
</dbReference>
<dbReference type="FunFam" id="3.30.730.10:FF:000001">
    <property type="entry name" value="Ethylene-responsive transcription factor 2"/>
    <property type="match status" value="1"/>
</dbReference>
<dbReference type="InterPro" id="IPR016177">
    <property type="entry name" value="DNA-bd_dom_sf"/>
</dbReference>
<evidence type="ECO:0000313" key="9">
    <source>
        <dbReference type="Proteomes" id="UP000541444"/>
    </source>
</evidence>
<evidence type="ECO:0000256" key="6">
    <source>
        <dbReference type="SAM" id="MobiDB-lite"/>
    </source>
</evidence>